<comment type="similarity">
    <text evidence="1">Belongs to the CBP3 family.</text>
</comment>
<dbReference type="Proteomes" id="UP000789595">
    <property type="component" value="Unassembled WGS sequence"/>
</dbReference>
<dbReference type="GO" id="GO:0034551">
    <property type="term" value="P:mitochondrial respiratory chain complex III assembly"/>
    <property type="evidence" value="ECO:0007669"/>
    <property type="project" value="TreeGrafter"/>
</dbReference>
<dbReference type="PANTHER" id="PTHR12184">
    <property type="entry name" value="UBIQUINOL-CYTOCHROME C REDUCTASE COMPLEX ASSEMBLY FACTOR 1 FAMILY MEMBER"/>
    <property type="match status" value="1"/>
</dbReference>
<comment type="caution">
    <text evidence="3">The sequence shown here is derived from an EMBL/GenBank/DDBJ whole genome shotgun (WGS) entry which is preliminary data.</text>
</comment>
<accession>A0A8J2WL63</accession>
<evidence type="ECO:0000259" key="2">
    <source>
        <dbReference type="Pfam" id="PF03981"/>
    </source>
</evidence>
<dbReference type="InterPro" id="IPR021150">
    <property type="entry name" value="Ubiq_cyt_c_chap"/>
</dbReference>
<proteinExistence type="inferred from homology"/>
<gene>
    <name evidence="3" type="ORF">PECAL_3P25110</name>
</gene>
<feature type="domain" description="Ubiquinol-cytochrome c chaperone" evidence="2">
    <location>
        <begin position="60"/>
        <end position="177"/>
    </location>
</feature>
<dbReference type="PANTHER" id="PTHR12184:SF1">
    <property type="entry name" value="UBIQUINOL-CYTOCHROME-C REDUCTASE COMPLEX ASSEMBLY FACTOR 1"/>
    <property type="match status" value="1"/>
</dbReference>
<keyword evidence="4" id="KW-1185">Reference proteome</keyword>
<dbReference type="EMBL" id="CAKKNE010000003">
    <property type="protein sequence ID" value="CAH0372510.1"/>
    <property type="molecule type" value="Genomic_DNA"/>
</dbReference>
<evidence type="ECO:0000313" key="4">
    <source>
        <dbReference type="Proteomes" id="UP000789595"/>
    </source>
</evidence>
<protein>
    <recommendedName>
        <fullName evidence="2">Ubiquinol-cytochrome c chaperone domain-containing protein</fullName>
    </recommendedName>
</protein>
<reference evidence="3" key="1">
    <citation type="submission" date="2021-11" db="EMBL/GenBank/DDBJ databases">
        <authorList>
            <consortium name="Genoscope - CEA"/>
            <person name="William W."/>
        </authorList>
    </citation>
    <scope>NUCLEOTIDE SEQUENCE</scope>
</reference>
<dbReference type="InterPro" id="IPR007129">
    <property type="entry name" value="Ubiqinol_cyt_c_chaperone_CPB3"/>
</dbReference>
<dbReference type="GO" id="GO:0005739">
    <property type="term" value="C:mitochondrion"/>
    <property type="evidence" value="ECO:0007669"/>
    <property type="project" value="TreeGrafter"/>
</dbReference>
<dbReference type="AlphaFoldDB" id="A0A8J2WL63"/>
<name>A0A8J2WL63_9STRA</name>
<sequence length="199" mass="22110">MPSLETRLRPLLKAVGYFGADATRARTAHALFRACALQASHPNWAKRAGIDTRAFRPQHSLIFAHVWLVHRAFETEGASTRRERRLLQEAVFDELWEDTQARIRASGVAEISVNKHLTDVQKYSFQAALEYDDASSRDGADRRDALGAAIWRHVHLGARDVEAERCLAVADYLLERLDAGILAGPLGEVDWGAAPLSKG</sequence>
<organism evidence="3 4">
    <name type="scientific">Pelagomonas calceolata</name>
    <dbReference type="NCBI Taxonomy" id="35677"/>
    <lineage>
        <taxon>Eukaryota</taxon>
        <taxon>Sar</taxon>
        <taxon>Stramenopiles</taxon>
        <taxon>Ochrophyta</taxon>
        <taxon>Pelagophyceae</taxon>
        <taxon>Pelagomonadales</taxon>
        <taxon>Pelagomonadaceae</taxon>
        <taxon>Pelagomonas</taxon>
    </lineage>
</organism>
<dbReference type="OrthoDB" id="10253878at2759"/>
<dbReference type="Pfam" id="PF03981">
    <property type="entry name" value="Ubiq_cyt_C_chap"/>
    <property type="match status" value="1"/>
</dbReference>
<evidence type="ECO:0000256" key="1">
    <source>
        <dbReference type="ARBA" id="ARBA00006407"/>
    </source>
</evidence>
<evidence type="ECO:0000313" key="3">
    <source>
        <dbReference type="EMBL" id="CAH0372510.1"/>
    </source>
</evidence>